<dbReference type="Gene3D" id="3.40.50.300">
    <property type="entry name" value="P-loop containing nucleotide triphosphate hydrolases"/>
    <property type="match status" value="1"/>
</dbReference>
<dbReference type="RefSeq" id="WP_231902103.1">
    <property type="nucleotide sequence ID" value="NZ_CAXBCE010000042.1"/>
</dbReference>
<proteinExistence type="predicted"/>
<evidence type="ECO:0000313" key="1">
    <source>
        <dbReference type="EMBL" id="MEM5535422.1"/>
    </source>
</evidence>
<dbReference type="InterPro" id="IPR004596">
    <property type="entry name" value="Cell_div_suppressor_SulA"/>
</dbReference>
<dbReference type="Pfam" id="PF03846">
    <property type="entry name" value="SulA"/>
    <property type="match status" value="1"/>
</dbReference>
<organism evidence="1 2">
    <name type="scientific">Neptuniibacter pectenicola</name>
    <dbReference type="NCBI Taxonomy" id="1806669"/>
    <lineage>
        <taxon>Bacteria</taxon>
        <taxon>Pseudomonadati</taxon>
        <taxon>Pseudomonadota</taxon>
        <taxon>Gammaproteobacteria</taxon>
        <taxon>Oceanospirillales</taxon>
        <taxon>Oceanospirillaceae</taxon>
        <taxon>Neptuniibacter</taxon>
    </lineage>
</organism>
<evidence type="ECO:0000313" key="2">
    <source>
        <dbReference type="Proteomes" id="UP001449225"/>
    </source>
</evidence>
<dbReference type="EMBL" id="JBBMRA010000002">
    <property type="protein sequence ID" value="MEM5535422.1"/>
    <property type="molecule type" value="Genomic_DNA"/>
</dbReference>
<sequence length="157" mass="17130">MMALPVNIKVPPVLLKSKVASKVTSLPVKPHSSRSGLAGSVTEIVVQNNNFSNIPMLMPLLAQLSQDDRWFVWIAPPVLLPKQLLADAGIDLNKVILLNPDNKHSTFALAKQALSTGTSHSVISWPGYLSEEELNELESAAKQGQSHGIVIRRRQHS</sequence>
<comment type="caution">
    <text evidence="1">The sequence shown here is derived from an EMBL/GenBank/DDBJ whole genome shotgun (WGS) entry which is preliminary data.</text>
</comment>
<protein>
    <submittedName>
        <fullName evidence="1">SulA-like leucine-rich domain-containing protein</fullName>
    </submittedName>
</protein>
<dbReference type="SUPFAM" id="SSF52540">
    <property type="entry name" value="P-loop containing nucleoside triphosphate hydrolases"/>
    <property type="match status" value="1"/>
</dbReference>
<name>A0ABU9TQ96_9GAMM</name>
<gene>
    <name evidence="1" type="ORF">WNY58_03350</name>
</gene>
<accession>A0ABU9TQ96</accession>
<reference evidence="1 2" key="1">
    <citation type="submission" date="2024-03" db="EMBL/GenBank/DDBJ databases">
        <title>Community enrichment and isolation of bacterial strains for fucoidan degradation.</title>
        <authorList>
            <person name="Sichert A."/>
        </authorList>
    </citation>
    <scope>NUCLEOTIDE SEQUENCE [LARGE SCALE GENOMIC DNA]</scope>
    <source>
        <strain evidence="1 2">AS76</strain>
    </source>
</reference>
<keyword evidence="2" id="KW-1185">Reference proteome</keyword>
<dbReference type="InterPro" id="IPR027417">
    <property type="entry name" value="P-loop_NTPase"/>
</dbReference>
<dbReference type="Proteomes" id="UP001449225">
    <property type="component" value="Unassembled WGS sequence"/>
</dbReference>